<feature type="binding site" evidence="14">
    <location>
        <position position="210"/>
    </location>
    <ligand>
        <name>NAD(+)</name>
        <dbReference type="ChEBI" id="CHEBI:57540"/>
    </ligand>
</feature>
<dbReference type="EC" id="6.5.1.2" evidence="2 14"/>
<keyword evidence="10 14" id="KW-0520">NAD</keyword>
<dbReference type="Pfam" id="PF14520">
    <property type="entry name" value="HHH_5"/>
    <property type="match status" value="1"/>
</dbReference>
<dbReference type="PANTHER" id="PTHR23389">
    <property type="entry name" value="CHROMOSOME TRANSMISSION FIDELITY FACTOR 18"/>
    <property type="match status" value="1"/>
</dbReference>
<dbReference type="CDD" id="cd00114">
    <property type="entry name" value="LIGANc"/>
    <property type="match status" value="1"/>
</dbReference>
<dbReference type="GO" id="GO:0046872">
    <property type="term" value="F:metal ion binding"/>
    <property type="evidence" value="ECO:0007669"/>
    <property type="project" value="UniProtKB-KW"/>
</dbReference>
<dbReference type="STRING" id="1802114.A2719_01705"/>
<accession>A0A1G2FZP6</accession>
<keyword evidence="11 14" id="KW-0234">DNA repair</keyword>
<feature type="binding site" evidence="14">
    <location>
        <position position="445"/>
    </location>
    <ligand>
        <name>Zn(2+)</name>
        <dbReference type="ChEBI" id="CHEBI:29105"/>
    </ligand>
</feature>
<evidence type="ECO:0000256" key="12">
    <source>
        <dbReference type="ARBA" id="ARBA00034005"/>
    </source>
</evidence>
<evidence type="ECO:0000256" key="3">
    <source>
        <dbReference type="ARBA" id="ARBA00013308"/>
    </source>
</evidence>
<dbReference type="Gene3D" id="6.20.10.30">
    <property type="match status" value="1"/>
</dbReference>
<dbReference type="CDD" id="cd17748">
    <property type="entry name" value="BRCT_DNA_ligase_like"/>
    <property type="match status" value="1"/>
</dbReference>
<protein>
    <recommendedName>
        <fullName evidence="3 14">DNA ligase</fullName>
        <ecNumber evidence="2 14">6.5.1.2</ecNumber>
    </recommendedName>
    <alternativeName>
        <fullName evidence="14">Polydeoxyribonucleotide synthase [NAD(+)]</fullName>
    </alternativeName>
</protein>
<dbReference type="InterPro" id="IPR018239">
    <property type="entry name" value="DNA_ligase_AS"/>
</dbReference>
<dbReference type="Gene3D" id="1.10.287.610">
    <property type="entry name" value="Helix hairpin bin"/>
    <property type="match status" value="1"/>
</dbReference>
<dbReference type="InterPro" id="IPR036420">
    <property type="entry name" value="BRCT_dom_sf"/>
</dbReference>
<gene>
    <name evidence="14" type="primary">ligA</name>
    <name evidence="17" type="ORF">A2719_01705</name>
</gene>
<keyword evidence="5 14" id="KW-0235">DNA replication</keyword>
<name>A0A1G2FZP6_9BACT</name>
<feature type="binding site" evidence="14">
    <location>
        <begin position="83"/>
        <end position="84"/>
    </location>
    <ligand>
        <name>NAD(+)</name>
        <dbReference type="ChEBI" id="CHEBI:57540"/>
    </ligand>
</feature>
<dbReference type="SUPFAM" id="SSF52113">
    <property type="entry name" value="BRCT domain"/>
    <property type="match status" value="1"/>
</dbReference>
<dbReference type="Pfam" id="PF00533">
    <property type="entry name" value="BRCT"/>
    <property type="match status" value="1"/>
</dbReference>
<keyword evidence="6 14" id="KW-0479">Metal-binding</keyword>
<dbReference type="Gene3D" id="3.30.470.30">
    <property type="entry name" value="DNA ligase/mRNA capping enzyme"/>
    <property type="match status" value="1"/>
</dbReference>
<dbReference type="FunFam" id="1.10.150.20:FF:000007">
    <property type="entry name" value="DNA ligase"/>
    <property type="match status" value="1"/>
</dbReference>
<evidence type="ECO:0000313" key="17">
    <source>
        <dbReference type="EMBL" id="OGZ43060.1"/>
    </source>
</evidence>
<dbReference type="GO" id="GO:0006260">
    <property type="term" value="P:DNA replication"/>
    <property type="evidence" value="ECO:0007669"/>
    <property type="project" value="UniProtKB-KW"/>
</dbReference>
<dbReference type="InterPro" id="IPR001679">
    <property type="entry name" value="DNA_ligase"/>
</dbReference>
<dbReference type="EMBL" id="MHNK01000020">
    <property type="protein sequence ID" value="OGZ43060.1"/>
    <property type="molecule type" value="Genomic_DNA"/>
</dbReference>
<comment type="caution">
    <text evidence="17">The sequence shown here is derived from an EMBL/GenBank/DDBJ whole genome shotgun (WGS) entry which is preliminary data.</text>
</comment>
<proteinExistence type="inferred from homology"/>
<dbReference type="InterPro" id="IPR004149">
    <property type="entry name" value="Znf_DNAligase_C4"/>
</dbReference>
<dbReference type="SMART" id="SM00278">
    <property type="entry name" value="HhH1"/>
    <property type="match status" value="3"/>
</dbReference>
<dbReference type="InterPro" id="IPR041663">
    <property type="entry name" value="DisA/LigA_HHH"/>
</dbReference>
<dbReference type="InterPro" id="IPR013839">
    <property type="entry name" value="DNAligase_adenylation"/>
</dbReference>
<dbReference type="PROSITE" id="PS01055">
    <property type="entry name" value="DNA_LIGASE_N1"/>
    <property type="match status" value="1"/>
</dbReference>
<reference evidence="17 18" key="1">
    <citation type="journal article" date="2016" name="Nat. Commun.">
        <title>Thousands of microbial genomes shed light on interconnected biogeochemical processes in an aquifer system.</title>
        <authorList>
            <person name="Anantharaman K."/>
            <person name="Brown C.T."/>
            <person name="Hug L.A."/>
            <person name="Sharon I."/>
            <person name="Castelle C.J."/>
            <person name="Probst A.J."/>
            <person name="Thomas B.C."/>
            <person name="Singh A."/>
            <person name="Wilkins M.J."/>
            <person name="Karaoz U."/>
            <person name="Brodie E.L."/>
            <person name="Williams K.H."/>
            <person name="Hubbard S.S."/>
            <person name="Banfield J.F."/>
        </authorList>
    </citation>
    <scope>NUCLEOTIDE SEQUENCE [LARGE SCALE GENOMIC DNA]</scope>
</reference>
<comment type="function">
    <text evidence="1 14">DNA ligase that catalyzes the formation of phosphodiester linkages between 5'-phosphoryl and 3'-hydroxyl groups in double-stranded DNA using NAD as a coenzyme and as the energy source for the reaction. It is essential for DNA replication and repair of damaged DNA.</text>
</comment>
<evidence type="ECO:0000256" key="5">
    <source>
        <dbReference type="ARBA" id="ARBA00022705"/>
    </source>
</evidence>
<keyword evidence="9 14" id="KW-0460">Magnesium</keyword>
<keyword evidence="7 14" id="KW-0227">DNA damage</keyword>
<dbReference type="Gene3D" id="3.40.50.10190">
    <property type="entry name" value="BRCT domain"/>
    <property type="match status" value="1"/>
</dbReference>
<dbReference type="GO" id="GO:0006281">
    <property type="term" value="P:DNA repair"/>
    <property type="evidence" value="ECO:0007669"/>
    <property type="project" value="UniProtKB-KW"/>
</dbReference>
<feature type="binding site" evidence="14">
    <location>
        <position position="442"/>
    </location>
    <ligand>
        <name>Zn(2+)</name>
        <dbReference type="ChEBI" id="CHEBI:29105"/>
    </ligand>
</feature>
<evidence type="ECO:0000256" key="10">
    <source>
        <dbReference type="ARBA" id="ARBA00023027"/>
    </source>
</evidence>
<dbReference type="PIRSF" id="PIRSF001604">
    <property type="entry name" value="LigA"/>
    <property type="match status" value="1"/>
</dbReference>
<comment type="caution">
    <text evidence="14">Lacks conserved residue(s) required for the propagation of feature annotation.</text>
</comment>
<feature type="binding site" evidence="14">
    <location>
        <position position="156"/>
    </location>
    <ligand>
        <name>NAD(+)</name>
        <dbReference type="ChEBI" id="CHEBI:57540"/>
    </ligand>
</feature>
<feature type="binding site" evidence="14">
    <location>
        <position position="133"/>
    </location>
    <ligand>
        <name>NAD(+)</name>
        <dbReference type="ChEBI" id="CHEBI:57540"/>
    </ligand>
</feature>
<dbReference type="SMART" id="SM00532">
    <property type="entry name" value="LIGANc"/>
    <property type="match status" value="1"/>
</dbReference>
<evidence type="ECO:0000313" key="18">
    <source>
        <dbReference type="Proteomes" id="UP000177480"/>
    </source>
</evidence>
<comment type="similarity">
    <text evidence="13 14">Belongs to the NAD-dependent DNA ligase family. LigA subfamily.</text>
</comment>
<dbReference type="PROSITE" id="PS01056">
    <property type="entry name" value="DNA_LIGASE_N2"/>
    <property type="match status" value="1"/>
</dbReference>
<dbReference type="SUPFAM" id="SSF47781">
    <property type="entry name" value="RuvA domain 2-like"/>
    <property type="match status" value="1"/>
</dbReference>
<comment type="cofactor">
    <cofactor evidence="14">
        <name>Mg(2+)</name>
        <dbReference type="ChEBI" id="CHEBI:18420"/>
    </cofactor>
    <cofactor evidence="14">
        <name>Mn(2+)</name>
        <dbReference type="ChEBI" id="CHEBI:29035"/>
    </cofactor>
</comment>
<dbReference type="InterPro" id="IPR013840">
    <property type="entry name" value="DNAligase_N"/>
</dbReference>
<dbReference type="FunFam" id="2.40.50.140:FF:000012">
    <property type="entry name" value="DNA ligase"/>
    <property type="match status" value="1"/>
</dbReference>
<dbReference type="NCBIfam" id="NF005932">
    <property type="entry name" value="PRK07956.1"/>
    <property type="match status" value="1"/>
</dbReference>
<evidence type="ECO:0000256" key="1">
    <source>
        <dbReference type="ARBA" id="ARBA00004067"/>
    </source>
</evidence>
<dbReference type="InterPro" id="IPR010994">
    <property type="entry name" value="RuvA_2-like"/>
</dbReference>
<dbReference type="InterPro" id="IPR003583">
    <property type="entry name" value="Hlx-hairpin-Hlx_DNA-bd_motif"/>
</dbReference>
<dbReference type="NCBIfam" id="TIGR00575">
    <property type="entry name" value="dnlj"/>
    <property type="match status" value="1"/>
</dbReference>
<dbReference type="Pfam" id="PF03120">
    <property type="entry name" value="OB_DNA_ligase"/>
    <property type="match status" value="1"/>
</dbReference>
<dbReference type="SMART" id="SM00292">
    <property type="entry name" value="BRCT"/>
    <property type="match status" value="1"/>
</dbReference>
<dbReference type="SUPFAM" id="SSF50249">
    <property type="entry name" value="Nucleic acid-binding proteins"/>
    <property type="match status" value="1"/>
</dbReference>
<feature type="binding site" evidence="14">
    <location>
        <position position="348"/>
    </location>
    <ligand>
        <name>NAD(+)</name>
        <dbReference type="ChEBI" id="CHEBI:57540"/>
    </ligand>
</feature>
<evidence type="ECO:0000256" key="11">
    <source>
        <dbReference type="ARBA" id="ARBA00023204"/>
    </source>
</evidence>
<dbReference type="GO" id="GO:0003911">
    <property type="term" value="F:DNA ligase (NAD+) activity"/>
    <property type="evidence" value="ECO:0007669"/>
    <property type="project" value="UniProtKB-UniRule"/>
</dbReference>
<evidence type="ECO:0000256" key="14">
    <source>
        <dbReference type="HAMAP-Rule" id="MF_01588"/>
    </source>
</evidence>
<feature type="domain" description="BRCT" evidence="16">
    <location>
        <begin position="642"/>
        <end position="714"/>
    </location>
</feature>
<dbReference type="GO" id="GO:0003677">
    <property type="term" value="F:DNA binding"/>
    <property type="evidence" value="ECO:0007669"/>
    <property type="project" value="InterPro"/>
</dbReference>
<organism evidence="17 18">
    <name type="scientific">Candidatus Ryanbacteria bacterium RIFCSPHIGHO2_01_FULL_45_22</name>
    <dbReference type="NCBI Taxonomy" id="1802114"/>
    <lineage>
        <taxon>Bacteria</taxon>
        <taxon>Candidatus Ryaniibacteriota</taxon>
    </lineage>
</organism>
<evidence type="ECO:0000256" key="8">
    <source>
        <dbReference type="ARBA" id="ARBA00022833"/>
    </source>
</evidence>
<evidence type="ECO:0000256" key="6">
    <source>
        <dbReference type="ARBA" id="ARBA00022723"/>
    </source>
</evidence>
<dbReference type="Gene3D" id="1.10.150.20">
    <property type="entry name" value="5' to 3' exonuclease, C-terminal subdomain"/>
    <property type="match status" value="2"/>
</dbReference>
<dbReference type="AlphaFoldDB" id="A0A1G2FZP6"/>
<sequence>MHKTEAKKRIEKLRQVIHHQRYLYHVLDRLDLSETALDSLKHELKKLEDEFPELITPDSPTQRVGGAALDKFQKVRHAVPMLSLEDVFSEEEFLEWTDRITKLFNTFGGETSDKSKSEVSPPNVRFPGGFFGELKFDGLAVSLLYENGVLLQAATRGDGEIGEDVTQNIKTIESVPLRLELHGKLPQHVSLYQKEISRVLAFGTVEVRGEVIITKKNFARINAAQKKKGEKIYANPRNLAAGSIRQLDSAITASRHLDFFAYDLVTDFGQQTHSEEHILLTAFGFKSDPEALCLQGLREVSKFRNSIGKKRDNLAYHVDGIVVQVDNNTLFQKLGVVGKAPRGAIAFKFPPEETTTRVVDIRSQVGRTGVLTPVAHLEPVNIGGVMVSRATLHNADEIERLGIKIGDTVVVGRAGDVIPDIRAVLKDLRTGKEKTFHMPTKCPVCGNSVDRAEGEVAYRCVNKNCPALKQKGLYHFVSKKAFDIDGLGPKIIDVLLDQGLMQDAADLFELKEGDLAPLERFGEKSASNLVKAISEKKQVPFSRFLYALGMLHVGEENALLLTKYISTHHSLPTTHGKISKLTPILQGLSVDDLKNIPGIGDKVAESIYSWFHDKHHIIYLEKLDKVGIHVEIPKLKIAGLSLRGKSFVFTGEMEHMSRDEAKEKVRALGGDVSESVSKKTGYVVVGENPGSKYNKAQEFGVTILHEKEFLQLIT</sequence>
<evidence type="ECO:0000259" key="16">
    <source>
        <dbReference type="PROSITE" id="PS50172"/>
    </source>
</evidence>
<dbReference type="PANTHER" id="PTHR23389:SF9">
    <property type="entry name" value="DNA LIGASE"/>
    <property type="match status" value="1"/>
</dbReference>
<dbReference type="InterPro" id="IPR012340">
    <property type="entry name" value="NA-bd_OB-fold"/>
</dbReference>
<evidence type="ECO:0000256" key="13">
    <source>
        <dbReference type="ARBA" id="ARBA00060881"/>
    </source>
</evidence>
<keyword evidence="4 14" id="KW-0436">Ligase</keyword>
<evidence type="ECO:0000256" key="9">
    <source>
        <dbReference type="ARBA" id="ARBA00022842"/>
    </source>
</evidence>
<dbReference type="Proteomes" id="UP000177480">
    <property type="component" value="Unassembled WGS sequence"/>
</dbReference>
<dbReference type="Pfam" id="PF01653">
    <property type="entry name" value="DNA_ligase_aden"/>
    <property type="match status" value="1"/>
</dbReference>
<dbReference type="Pfam" id="PF03119">
    <property type="entry name" value="DNA_ligase_ZBD"/>
    <property type="match status" value="1"/>
</dbReference>
<dbReference type="Gene3D" id="2.40.50.140">
    <property type="entry name" value="Nucleic acid-binding proteins"/>
    <property type="match status" value="1"/>
</dbReference>
<keyword evidence="14" id="KW-0464">Manganese</keyword>
<dbReference type="SUPFAM" id="SSF56091">
    <property type="entry name" value="DNA ligase/mRNA capping enzyme, catalytic domain"/>
    <property type="match status" value="1"/>
</dbReference>
<dbReference type="HAMAP" id="MF_01588">
    <property type="entry name" value="DNA_ligase_A"/>
    <property type="match status" value="1"/>
</dbReference>
<dbReference type="PROSITE" id="PS50172">
    <property type="entry name" value="BRCT"/>
    <property type="match status" value="1"/>
</dbReference>
<dbReference type="InterPro" id="IPR004150">
    <property type="entry name" value="NAD_DNA_ligase_OB"/>
</dbReference>
<feature type="binding site" evidence="14">
    <location>
        <position position="465"/>
    </location>
    <ligand>
        <name>Zn(2+)</name>
        <dbReference type="ChEBI" id="CHEBI:29105"/>
    </ligand>
</feature>
<evidence type="ECO:0000256" key="15">
    <source>
        <dbReference type="RuleBase" id="RU000618"/>
    </source>
</evidence>
<evidence type="ECO:0000256" key="2">
    <source>
        <dbReference type="ARBA" id="ARBA00012722"/>
    </source>
</evidence>
<dbReference type="InterPro" id="IPR033136">
    <property type="entry name" value="DNA_ligase_CS"/>
</dbReference>
<evidence type="ECO:0000256" key="7">
    <source>
        <dbReference type="ARBA" id="ARBA00022763"/>
    </source>
</evidence>
<evidence type="ECO:0000256" key="4">
    <source>
        <dbReference type="ARBA" id="ARBA00022598"/>
    </source>
</evidence>
<dbReference type="Pfam" id="PF12826">
    <property type="entry name" value="HHH_2"/>
    <property type="match status" value="1"/>
</dbReference>
<dbReference type="InterPro" id="IPR001357">
    <property type="entry name" value="BRCT_dom"/>
</dbReference>
<comment type="catalytic activity">
    <reaction evidence="12 14 15">
        <text>NAD(+) + (deoxyribonucleotide)n-3'-hydroxyl + 5'-phospho-(deoxyribonucleotide)m = (deoxyribonucleotide)n+m + AMP + beta-nicotinamide D-nucleotide.</text>
        <dbReference type="EC" id="6.5.1.2"/>
    </reaction>
</comment>
<feature type="active site" description="N6-AMP-lysine intermediate" evidence="14">
    <location>
        <position position="135"/>
    </location>
</feature>
<keyword evidence="8 14" id="KW-0862">Zinc</keyword>
<feature type="binding site" evidence="14">
    <location>
        <position position="460"/>
    </location>
    <ligand>
        <name>Zn(2+)</name>
        <dbReference type="ChEBI" id="CHEBI:29105"/>
    </ligand>
</feature>